<organism evidence="1 2">
    <name type="scientific">Anaerotignum lactatifermentans</name>
    <dbReference type="NCBI Taxonomy" id="160404"/>
    <lineage>
        <taxon>Bacteria</taxon>
        <taxon>Bacillati</taxon>
        <taxon>Bacillota</taxon>
        <taxon>Clostridia</taxon>
        <taxon>Lachnospirales</taxon>
        <taxon>Anaerotignaceae</taxon>
        <taxon>Anaerotignum</taxon>
    </lineage>
</organism>
<evidence type="ECO:0000313" key="1">
    <source>
        <dbReference type="EMBL" id="OUN40857.1"/>
    </source>
</evidence>
<dbReference type="Pfam" id="PF00415">
    <property type="entry name" value="RCC1"/>
    <property type="match status" value="3"/>
</dbReference>
<dbReference type="EMBL" id="NFHM01000027">
    <property type="protein sequence ID" value="OUN40857.1"/>
    <property type="molecule type" value="Genomic_DNA"/>
</dbReference>
<accession>A0A1Y3U1B6</accession>
<gene>
    <name evidence="1" type="ORF">B5G26_13375</name>
</gene>
<dbReference type="SUPFAM" id="SSF50985">
    <property type="entry name" value="RCC1/BLIP-II"/>
    <property type="match status" value="1"/>
</dbReference>
<sequence length="554" mass="62138">MIFIKFICSIIDTRNQGGISMKKKIRIYSSLIALTFLSTSILCACTYTDTSTAAKTDQSRFYFHAAKKYESNKKANFYVDTDNNLWAWDSVYPDYPYIGNAFLPPTEPEPIMKNIKEVVPAGMYNDLFYVLDTDNSLWELPTDMNPSISKKKLLDDVAVPNMEHAITTNGDLYVWGDQTRYISGMVGLTKEEMKTPRCIVKQAAFTDLDTSTSFAIDQDGYLWSWGECQYGELGQGEAYIKSSSPTIIADHVAKFYRSYDRGEPTMYALKTDGTLWAWGYNQYGAVGNGTTETVSTPTKVLDHVKTFTCTACPSNGAFDTYTNAFALREDDSLWAWGYNDEGNLGNGTTESAFSPVKILDDVAEIETDVNMYINLSFAIKKDGSLWGWGYNRFGQLCTGNSEPVLFPVKIADDVKEYCPFYATLYFVKQDNTLWGSGFNISSFSNDQPELTPPVLLQENVDHIQTIDDTVFSFGTDGSLSICGYHDVVRINDGFDSPYEIDRRKILDNVAWIDGERGDIFAMTNDGKLMNFSVVTVYDGKVQPTKPVEIPLPLT</sequence>
<comment type="caution">
    <text evidence="1">The sequence shown here is derived from an EMBL/GenBank/DDBJ whole genome shotgun (WGS) entry which is preliminary data.</text>
</comment>
<dbReference type="InterPro" id="IPR000408">
    <property type="entry name" value="Reg_chr_condens"/>
</dbReference>
<dbReference type="AlphaFoldDB" id="A0A1Y3U1B6"/>
<protein>
    <submittedName>
        <fullName evidence="1">Uncharacterized protein</fullName>
    </submittedName>
</protein>
<dbReference type="Gene3D" id="2.130.10.30">
    <property type="entry name" value="Regulator of chromosome condensation 1/beta-lactamase-inhibitor protein II"/>
    <property type="match status" value="2"/>
</dbReference>
<evidence type="ECO:0000313" key="2">
    <source>
        <dbReference type="Proteomes" id="UP000195455"/>
    </source>
</evidence>
<dbReference type="PROSITE" id="PS50012">
    <property type="entry name" value="RCC1_3"/>
    <property type="match status" value="1"/>
</dbReference>
<dbReference type="InterPro" id="IPR051553">
    <property type="entry name" value="Ran_GTPase-activating"/>
</dbReference>
<reference evidence="2" key="1">
    <citation type="submission" date="2017-04" db="EMBL/GenBank/DDBJ databases">
        <title>Function of individual gut microbiota members based on whole genome sequencing of pure cultures obtained from chicken caecum.</title>
        <authorList>
            <person name="Medvecky M."/>
            <person name="Cejkova D."/>
            <person name="Polansky O."/>
            <person name="Karasova D."/>
            <person name="Kubasova T."/>
            <person name="Cizek A."/>
            <person name="Rychlik I."/>
        </authorList>
    </citation>
    <scope>NUCLEOTIDE SEQUENCE [LARGE SCALE GENOMIC DNA]</scope>
    <source>
        <strain evidence="2">An75</strain>
    </source>
</reference>
<name>A0A1Y3U1B6_9FIRM</name>
<dbReference type="InterPro" id="IPR009091">
    <property type="entry name" value="RCC1/BLIP-II"/>
</dbReference>
<dbReference type="PANTHER" id="PTHR45982:SF1">
    <property type="entry name" value="REGULATOR OF CHROMOSOME CONDENSATION"/>
    <property type="match status" value="1"/>
</dbReference>
<proteinExistence type="predicted"/>
<dbReference type="Proteomes" id="UP000195455">
    <property type="component" value="Unassembled WGS sequence"/>
</dbReference>
<dbReference type="PANTHER" id="PTHR45982">
    <property type="entry name" value="REGULATOR OF CHROMOSOME CONDENSATION"/>
    <property type="match status" value="1"/>
</dbReference>